<dbReference type="PANTHER" id="PTHR11365:SF23">
    <property type="entry name" value="HYPOTHETICAL 5-OXOPROLINASE (EUROFUNG)-RELATED"/>
    <property type="match status" value="1"/>
</dbReference>
<feature type="domain" description="Hydantoinase A/oxoprolinase" evidence="1">
    <location>
        <begin position="202"/>
        <end position="494"/>
    </location>
</feature>
<dbReference type="Proteomes" id="UP000706039">
    <property type="component" value="Unassembled WGS sequence"/>
</dbReference>
<dbReference type="RefSeq" id="WP_222992674.1">
    <property type="nucleotide sequence ID" value="NZ_JAINVV010000012.1"/>
</dbReference>
<evidence type="ECO:0000259" key="1">
    <source>
        <dbReference type="Pfam" id="PF01968"/>
    </source>
</evidence>
<dbReference type="InterPro" id="IPR049517">
    <property type="entry name" value="ACX-like_C"/>
</dbReference>
<dbReference type="Pfam" id="PF01968">
    <property type="entry name" value="Hydantoinase_A"/>
    <property type="match status" value="1"/>
</dbReference>
<accession>A0ABS7PWB6</accession>
<dbReference type="InterPro" id="IPR008040">
    <property type="entry name" value="Hydant_A_N"/>
</dbReference>
<dbReference type="Pfam" id="PF05378">
    <property type="entry name" value="Hydant_A_N"/>
    <property type="match status" value="1"/>
</dbReference>
<evidence type="ECO:0000259" key="2">
    <source>
        <dbReference type="Pfam" id="PF05378"/>
    </source>
</evidence>
<feature type="domain" description="Hydantoinase/oxoprolinase N-terminal" evidence="2">
    <location>
        <begin position="2"/>
        <end position="180"/>
    </location>
</feature>
<dbReference type="Pfam" id="PF19278">
    <property type="entry name" value="Hydant_A_C"/>
    <property type="match status" value="1"/>
</dbReference>
<evidence type="ECO:0000313" key="4">
    <source>
        <dbReference type="EMBL" id="MBY8825576.1"/>
    </source>
</evidence>
<dbReference type="EMBL" id="JAINVV010000012">
    <property type="protein sequence ID" value="MBY8825576.1"/>
    <property type="molecule type" value="Genomic_DNA"/>
</dbReference>
<dbReference type="PANTHER" id="PTHR11365">
    <property type="entry name" value="5-OXOPROLINASE RELATED"/>
    <property type="match status" value="1"/>
</dbReference>
<keyword evidence="5" id="KW-1185">Reference proteome</keyword>
<organism evidence="4 5">
    <name type="scientific">Sphingomonas colocasiae</name>
    <dbReference type="NCBI Taxonomy" id="1848973"/>
    <lineage>
        <taxon>Bacteria</taxon>
        <taxon>Pseudomonadati</taxon>
        <taxon>Pseudomonadota</taxon>
        <taxon>Alphaproteobacteria</taxon>
        <taxon>Sphingomonadales</taxon>
        <taxon>Sphingomonadaceae</taxon>
        <taxon>Sphingomonas</taxon>
    </lineage>
</organism>
<dbReference type="InterPro" id="IPR002821">
    <property type="entry name" value="Hydantoinase_A"/>
</dbReference>
<dbReference type="InterPro" id="IPR045079">
    <property type="entry name" value="Oxoprolinase-like"/>
</dbReference>
<proteinExistence type="predicted"/>
<feature type="domain" description="Acetophenone carboxylase-like C-terminal" evidence="3">
    <location>
        <begin position="527"/>
        <end position="670"/>
    </location>
</feature>
<gene>
    <name evidence="4" type="ORF">K7G82_24960</name>
</gene>
<sequence length="683" mass="71209">MRLACDTGGTFTDLLVEADDLRMYKAHTVAGDPARGVLDALSLAAADRDLPLEEFLGQADVFIHGTTHAINAIITGNTAKTAFLTTAGHPDVLVIREGGRADPFDHKTGYPKPYVPRALTFEIDGRIDASGAVLSPLDEGRIGEVIDQLRAERVEAVAVCLLWSIMNPDHELRLGAMLAEALPDVAVTLSHQLNPSLREYRRASATAIDASLKPLMARYLGGLGDRLREAGFQGRLLVLTSQGGAMDAGALARTPIQAINSGPSMAPIAGRASARADKGPELVIVADTGGTTFDVSLVRGVTIPWTRETWIGQPYSGHMTGFPSVDVKSVGAGGGSIAHVDAGGVLHVGPRSAGSLPGPVCYGRGGHEPTVTDACVVLGYIDPDYFLGGAVKLDAAAARAAIVSNVAEPLGVSVERAASAIVDLATENMAQAIADITVMQGIDPREAMVIGGGGAAGLNTVLIGQRLGCRSVLFPEPGAALSAAGALISDLGEDHRMPCFTSSAQFDFDGVNAGLSRLRQACEAYASEAGADAAQTEISFAVEARYPAQVWDVEVALADGQIDASGLRALVDGFHAAHVALYATSDPSSPVEVTSLTARVRCRLRTTPLGRLIRSAPEVRARKRRAYFPSTGWVDTVVASLSDLAVDSEAPGPAIVETPFTSIVVQPGARYRATATGSLMVYP</sequence>
<protein>
    <submittedName>
        <fullName evidence="4">Hydantoinase/oxoprolinase family protein</fullName>
    </submittedName>
</protein>
<reference evidence="4 5" key="1">
    <citation type="submission" date="2021-08" db="EMBL/GenBank/DDBJ databases">
        <authorList>
            <person name="Tuo L."/>
        </authorList>
    </citation>
    <scope>NUCLEOTIDE SEQUENCE [LARGE SCALE GENOMIC DNA]</scope>
    <source>
        <strain evidence="4 5">JCM 31229</strain>
    </source>
</reference>
<name>A0ABS7PWB6_9SPHN</name>
<comment type="caution">
    <text evidence="4">The sequence shown here is derived from an EMBL/GenBank/DDBJ whole genome shotgun (WGS) entry which is preliminary data.</text>
</comment>
<evidence type="ECO:0000313" key="5">
    <source>
        <dbReference type="Proteomes" id="UP000706039"/>
    </source>
</evidence>
<evidence type="ECO:0000259" key="3">
    <source>
        <dbReference type="Pfam" id="PF19278"/>
    </source>
</evidence>